<feature type="domain" description="HD/PDEase" evidence="1">
    <location>
        <begin position="19"/>
        <end position="137"/>
    </location>
</feature>
<dbReference type="PANTHER" id="PTHR33594:SF1">
    <property type="entry name" value="HD_PDEASE DOMAIN-CONTAINING PROTEIN"/>
    <property type="match status" value="1"/>
</dbReference>
<dbReference type="InterPro" id="IPR006674">
    <property type="entry name" value="HD_domain"/>
</dbReference>
<keyword evidence="3" id="KW-1185">Reference proteome</keyword>
<dbReference type="SMART" id="SM00471">
    <property type="entry name" value="HDc"/>
    <property type="match status" value="1"/>
</dbReference>
<dbReference type="RefSeq" id="WP_208079303.1">
    <property type="nucleotide sequence ID" value="NZ_CP071869.1"/>
</dbReference>
<dbReference type="EMBL" id="CP071869">
    <property type="protein sequence ID" value="QTE23292.1"/>
    <property type="molecule type" value="Genomic_DNA"/>
</dbReference>
<dbReference type="AlphaFoldDB" id="A0A975CSQ8"/>
<evidence type="ECO:0000259" key="1">
    <source>
        <dbReference type="SMART" id="SM00471"/>
    </source>
</evidence>
<accession>A0A975CSQ8</accession>
<dbReference type="Gene3D" id="1.10.3210.50">
    <property type="match status" value="1"/>
</dbReference>
<sequence>MKVIQETIKFVKEKLKDDSSGHDWWHIYRVWKTSKNIANNYKNCDQYVIELSALLHDIADWKDNDGDFSIGAKVSREWLSNFDSLNEEQIDHICFIVENISFKGANADKPVLTLEGQIVQDADRLDAMGAMGVARTFAYGGHKGQLIYHPEIPPINHINETSYVKNNKPSTSVNHFYEKLLLLKDRLNTEYGKKLAHDRHIFMQDFLNQFYKEWEGEK</sequence>
<dbReference type="PANTHER" id="PTHR33594">
    <property type="entry name" value="SUPERFAMILY HYDROLASE, PUTATIVE (AFU_ORTHOLOGUE AFUA_1G03035)-RELATED"/>
    <property type="match status" value="1"/>
</dbReference>
<dbReference type="InterPro" id="IPR003607">
    <property type="entry name" value="HD/PDEase_dom"/>
</dbReference>
<name>A0A975CSQ8_9FLAO</name>
<protein>
    <submittedName>
        <fullName evidence="2">HD domain-containing protein</fullName>
    </submittedName>
</protein>
<dbReference type="SUPFAM" id="SSF109604">
    <property type="entry name" value="HD-domain/PDEase-like"/>
    <property type="match status" value="1"/>
</dbReference>
<dbReference type="Pfam" id="PF01966">
    <property type="entry name" value="HD"/>
    <property type="match status" value="1"/>
</dbReference>
<proteinExistence type="predicted"/>
<reference evidence="2 3" key="1">
    <citation type="submission" date="2021-03" db="EMBL/GenBank/DDBJ databases">
        <title>Complete genome of Polaribacter_sp.SM13.</title>
        <authorList>
            <person name="Jeong S.W."/>
            <person name="Bae J.W."/>
        </authorList>
    </citation>
    <scope>NUCLEOTIDE SEQUENCE [LARGE SCALE GENOMIC DNA]</scope>
    <source>
        <strain evidence="2 3">SM13</strain>
    </source>
</reference>
<evidence type="ECO:0000313" key="3">
    <source>
        <dbReference type="Proteomes" id="UP000663920"/>
    </source>
</evidence>
<gene>
    <name evidence="2" type="ORF">J3359_03170</name>
</gene>
<evidence type="ECO:0000313" key="2">
    <source>
        <dbReference type="EMBL" id="QTE23292.1"/>
    </source>
</evidence>
<dbReference type="Proteomes" id="UP000663920">
    <property type="component" value="Chromosome"/>
</dbReference>
<organism evidence="2 3">
    <name type="scientific">Polaribacter cellanae</name>
    <dbReference type="NCBI Taxonomy" id="2818493"/>
    <lineage>
        <taxon>Bacteria</taxon>
        <taxon>Pseudomonadati</taxon>
        <taxon>Bacteroidota</taxon>
        <taxon>Flavobacteriia</taxon>
        <taxon>Flavobacteriales</taxon>
        <taxon>Flavobacteriaceae</taxon>
    </lineage>
</organism>
<dbReference type="CDD" id="cd00077">
    <property type="entry name" value="HDc"/>
    <property type="match status" value="1"/>
</dbReference>
<dbReference type="KEGG" id="pcea:J3359_03170"/>